<dbReference type="NCBIfam" id="TIGR03423">
    <property type="entry name" value="pbp2_mrdA"/>
    <property type="match status" value="1"/>
</dbReference>
<evidence type="ECO:0000313" key="17">
    <source>
        <dbReference type="EMBL" id="QHQ35500.1"/>
    </source>
</evidence>
<dbReference type="Gene3D" id="3.90.1310.10">
    <property type="entry name" value="Penicillin-binding protein 2a (Domain 2)"/>
    <property type="match status" value="1"/>
</dbReference>
<evidence type="ECO:0000256" key="1">
    <source>
        <dbReference type="ARBA" id="ARBA00004167"/>
    </source>
</evidence>
<evidence type="ECO:0000256" key="10">
    <source>
        <dbReference type="ARBA" id="ARBA00022984"/>
    </source>
</evidence>
<dbReference type="EMBL" id="CP046620">
    <property type="protein sequence ID" value="QHQ35500.1"/>
    <property type="molecule type" value="Genomic_DNA"/>
</dbReference>
<dbReference type="GO" id="GO:0008658">
    <property type="term" value="F:penicillin binding"/>
    <property type="evidence" value="ECO:0007669"/>
    <property type="project" value="InterPro"/>
</dbReference>
<dbReference type="GO" id="GO:0071555">
    <property type="term" value="P:cell wall organization"/>
    <property type="evidence" value="ECO:0007669"/>
    <property type="project" value="UniProtKB-KW"/>
</dbReference>
<evidence type="ECO:0000256" key="8">
    <source>
        <dbReference type="ARBA" id="ARBA00022801"/>
    </source>
</evidence>
<keyword evidence="18" id="KW-1185">Reference proteome</keyword>
<dbReference type="EC" id="3.4.16.4" evidence="17"/>
<dbReference type="InterPro" id="IPR050515">
    <property type="entry name" value="Beta-lactam/transpept"/>
</dbReference>
<dbReference type="GO" id="GO:0005886">
    <property type="term" value="C:plasma membrane"/>
    <property type="evidence" value="ECO:0007669"/>
    <property type="project" value="UniProtKB-SubCell"/>
</dbReference>
<reference evidence="17 18" key="1">
    <citation type="submission" date="2019-12" db="EMBL/GenBank/DDBJ databases">
        <title>Complete genome sequence of Algicella marina strain 9Alg 56(T) isolated from the red alga Tichocarpus crinitus.</title>
        <authorList>
            <person name="Kim S.-G."/>
            <person name="Nedashkovskaya O.I."/>
        </authorList>
    </citation>
    <scope>NUCLEOTIDE SEQUENCE [LARGE SCALE GENOMIC DNA]</scope>
    <source>
        <strain evidence="17 18">9Alg 56</strain>
    </source>
</reference>
<evidence type="ECO:0000256" key="13">
    <source>
        <dbReference type="ARBA" id="ARBA00023316"/>
    </source>
</evidence>
<comment type="subcellular location">
    <subcellularLocation>
        <location evidence="2">Cell membrane</location>
    </subcellularLocation>
    <subcellularLocation>
        <location evidence="1">Membrane</location>
        <topology evidence="1">Single-pass membrane protein</topology>
    </subcellularLocation>
</comment>
<keyword evidence="4" id="KW-0997">Cell inner membrane</keyword>
<feature type="region of interest" description="Disordered" evidence="14">
    <location>
        <begin position="617"/>
        <end position="644"/>
    </location>
</feature>
<evidence type="ECO:0000256" key="12">
    <source>
        <dbReference type="ARBA" id="ARBA00023136"/>
    </source>
</evidence>
<dbReference type="SUPFAM" id="SSF56601">
    <property type="entry name" value="beta-lactamase/transpeptidase-like"/>
    <property type="match status" value="1"/>
</dbReference>
<keyword evidence="11" id="KW-1133">Transmembrane helix</keyword>
<dbReference type="InterPro" id="IPR001460">
    <property type="entry name" value="PCN-bd_Tpept"/>
</dbReference>
<keyword evidence="5 17" id="KW-0121">Carboxypeptidase</keyword>
<organism evidence="17 18">
    <name type="scientific">Algicella marina</name>
    <dbReference type="NCBI Taxonomy" id="2683284"/>
    <lineage>
        <taxon>Bacteria</taxon>
        <taxon>Pseudomonadati</taxon>
        <taxon>Pseudomonadota</taxon>
        <taxon>Alphaproteobacteria</taxon>
        <taxon>Rhodobacterales</taxon>
        <taxon>Paracoccaceae</taxon>
        <taxon>Algicella</taxon>
    </lineage>
</organism>
<keyword evidence="6" id="KW-0645">Protease</keyword>
<keyword evidence="3" id="KW-1003">Cell membrane</keyword>
<evidence type="ECO:0000256" key="11">
    <source>
        <dbReference type="ARBA" id="ARBA00022989"/>
    </source>
</evidence>
<evidence type="ECO:0000256" key="5">
    <source>
        <dbReference type="ARBA" id="ARBA00022645"/>
    </source>
</evidence>
<dbReference type="InterPro" id="IPR017790">
    <property type="entry name" value="Penicillin-binding_protein_2"/>
</dbReference>
<evidence type="ECO:0000256" key="2">
    <source>
        <dbReference type="ARBA" id="ARBA00004236"/>
    </source>
</evidence>
<dbReference type="AlphaFoldDB" id="A0A6P1T106"/>
<dbReference type="GO" id="GO:0071972">
    <property type="term" value="F:peptidoglycan L,D-transpeptidase activity"/>
    <property type="evidence" value="ECO:0007669"/>
    <property type="project" value="TreeGrafter"/>
</dbReference>
<evidence type="ECO:0000256" key="4">
    <source>
        <dbReference type="ARBA" id="ARBA00022519"/>
    </source>
</evidence>
<feature type="domain" description="Penicillin-binding protein transpeptidase" evidence="15">
    <location>
        <begin position="266"/>
        <end position="600"/>
    </location>
</feature>
<feature type="domain" description="Penicillin-binding protein dimerisation" evidence="16">
    <location>
        <begin position="60"/>
        <end position="233"/>
    </location>
</feature>
<dbReference type="Proteomes" id="UP000464495">
    <property type="component" value="Chromosome"/>
</dbReference>
<evidence type="ECO:0000256" key="7">
    <source>
        <dbReference type="ARBA" id="ARBA00022692"/>
    </source>
</evidence>
<evidence type="ECO:0000256" key="6">
    <source>
        <dbReference type="ARBA" id="ARBA00022670"/>
    </source>
</evidence>
<dbReference type="PANTHER" id="PTHR30627:SF2">
    <property type="entry name" value="PEPTIDOGLYCAN D,D-TRANSPEPTIDASE MRDA"/>
    <property type="match status" value="1"/>
</dbReference>
<evidence type="ECO:0000256" key="9">
    <source>
        <dbReference type="ARBA" id="ARBA00022960"/>
    </source>
</evidence>
<dbReference type="PANTHER" id="PTHR30627">
    <property type="entry name" value="PEPTIDOGLYCAN D,D-TRANSPEPTIDASE"/>
    <property type="match status" value="1"/>
</dbReference>
<dbReference type="Gene3D" id="3.30.1390.30">
    <property type="entry name" value="Penicillin-binding protein 2a, domain 3"/>
    <property type="match status" value="1"/>
</dbReference>
<evidence type="ECO:0000256" key="14">
    <source>
        <dbReference type="SAM" id="MobiDB-lite"/>
    </source>
</evidence>
<dbReference type="SUPFAM" id="SSF56519">
    <property type="entry name" value="Penicillin binding protein dimerisation domain"/>
    <property type="match status" value="1"/>
</dbReference>
<name>A0A6P1T106_9RHOB</name>
<keyword evidence="13" id="KW-0961">Cell wall biogenesis/degradation</keyword>
<dbReference type="Pfam" id="PF03717">
    <property type="entry name" value="PBP_dimer"/>
    <property type="match status" value="1"/>
</dbReference>
<dbReference type="GO" id="GO:0008360">
    <property type="term" value="P:regulation of cell shape"/>
    <property type="evidence" value="ECO:0007669"/>
    <property type="project" value="UniProtKB-KW"/>
</dbReference>
<feature type="compositionally biased region" description="Basic and acidic residues" evidence="14">
    <location>
        <begin position="617"/>
        <end position="626"/>
    </location>
</feature>
<dbReference type="RefSeq" id="WP_161862060.1">
    <property type="nucleotide sequence ID" value="NZ_CP046620.1"/>
</dbReference>
<dbReference type="InterPro" id="IPR036138">
    <property type="entry name" value="PBP_dimer_sf"/>
</dbReference>
<accession>A0A6P1T106</accession>
<dbReference type="GO" id="GO:0009252">
    <property type="term" value="P:peptidoglycan biosynthetic process"/>
    <property type="evidence" value="ECO:0007669"/>
    <property type="project" value="UniProtKB-KW"/>
</dbReference>
<keyword evidence="8 17" id="KW-0378">Hydrolase</keyword>
<keyword evidence="12" id="KW-0472">Membrane</keyword>
<dbReference type="Gene3D" id="3.40.710.10">
    <property type="entry name" value="DD-peptidase/beta-lactamase superfamily"/>
    <property type="match status" value="1"/>
</dbReference>
<evidence type="ECO:0000256" key="3">
    <source>
        <dbReference type="ARBA" id="ARBA00022475"/>
    </source>
</evidence>
<evidence type="ECO:0000259" key="16">
    <source>
        <dbReference type="Pfam" id="PF03717"/>
    </source>
</evidence>
<keyword evidence="9" id="KW-0133">Cell shape</keyword>
<dbReference type="GO" id="GO:0006508">
    <property type="term" value="P:proteolysis"/>
    <property type="evidence" value="ECO:0007669"/>
    <property type="project" value="UniProtKB-KW"/>
</dbReference>
<gene>
    <name evidence="17" type="primary">mrdA</name>
    <name evidence="17" type="ORF">GO499_10010</name>
</gene>
<dbReference type="GO" id="GO:0009002">
    <property type="term" value="F:serine-type D-Ala-D-Ala carboxypeptidase activity"/>
    <property type="evidence" value="ECO:0007669"/>
    <property type="project" value="UniProtKB-EC"/>
</dbReference>
<dbReference type="InterPro" id="IPR012338">
    <property type="entry name" value="Beta-lactam/transpept-like"/>
</dbReference>
<dbReference type="KEGG" id="amaq:GO499_10010"/>
<protein>
    <submittedName>
        <fullName evidence="17">Penicillin-binding protein 2</fullName>
        <ecNumber evidence="17">3.4.16.4</ecNumber>
    </submittedName>
</protein>
<dbReference type="InterPro" id="IPR005311">
    <property type="entry name" value="PBP_dimer"/>
</dbReference>
<evidence type="ECO:0000259" key="15">
    <source>
        <dbReference type="Pfam" id="PF00905"/>
    </source>
</evidence>
<dbReference type="Pfam" id="PF00905">
    <property type="entry name" value="Transpeptidase"/>
    <property type="match status" value="1"/>
</dbReference>
<evidence type="ECO:0000313" key="18">
    <source>
        <dbReference type="Proteomes" id="UP000464495"/>
    </source>
</evidence>
<proteinExistence type="predicted"/>
<keyword evidence="10" id="KW-0573">Peptidoglycan synthesis</keyword>
<sequence>MRRPNPASAANITRRGLMLLGIQGLAVGGLGYRMRQLQVEQADKFLLLAEENRINIRLLPPARGLIFDRNGKPIAVNQQNYRVTIVREQAGDLEETLYNLARLIPLPPDRQEKILKELRQRSAFVPVTVTEHLTWEEIARIAANAPALPGVTTEVGLTRYYPELKDFAHIVGYVGPVSDRDLNNVEDADPLLQIPDFQIGKTGIEQRMERDLRGGAGNSRIEVNAAGRVMRELQRTEGTAGQDLHLTLDKDLQRYALERMAGQSSAAVVLDVNTGDILVSASSPSFDPNSFVFGISSGDWNQLLNDPYRPLSNKAVSGAYPPGSTFKMVVALAALDAGVIGPEETVYCPGFYQLGKRRFHCWRRGGHGHTNLNESLQFSCDVYYYDVARRVGIERISAMANRLGIGIRHDLPLPAITEGLTPTKDWKQRVHDKAWLVGDTLNSGIGQGFTLASPLQLALMTARIASGRSIVPRIIRAVEGKPEPAPEAPDLGLSDVHLNYVRRGMYDVVNAQRGTARRSRITDPENRMAGKTGTSQVRIITAEERARGVFKNEDLPWERRDHALFVSFAPYTNPRYASAVIVEHGGGGSTAAAPIARDIMMRCLYGPAPPLEAYPAEERDKIRTLRESTPPEASDSPAPGSDRA</sequence>
<keyword evidence="7" id="KW-0812">Transmembrane</keyword>